<dbReference type="EMBL" id="UINC01110647">
    <property type="protein sequence ID" value="SVC78294.1"/>
    <property type="molecule type" value="Genomic_DNA"/>
</dbReference>
<evidence type="ECO:0000313" key="2">
    <source>
        <dbReference type="EMBL" id="SVC78294.1"/>
    </source>
</evidence>
<evidence type="ECO:0000256" key="1">
    <source>
        <dbReference type="SAM" id="MobiDB-lite"/>
    </source>
</evidence>
<proteinExistence type="predicted"/>
<name>A0A382PY74_9ZZZZ</name>
<sequence>MASKRRSLAELIREDEAQKKPTAEAPVVEVVPAPVPEVKAAPVIHPLPTENIKVISEIRNPKSDFIKMSVTVPPEMFDALQDLSRTRRRAKEPYTMSDLVREAVGAWLVKTP</sequence>
<dbReference type="AlphaFoldDB" id="A0A382PY74"/>
<protein>
    <submittedName>
        <fullName evidence="2">Uncharacterized protein</fullName>
    </submittedName>
</protein>
<gene>
    <name evidence="2" type="ORF">METZ01_LOCUS331148</name>
</gene>
<organism evidence="2">
    <name type="scientific">marine metagenome</name>
    <dbReference type="NCBI Taxonomy" id="408172"/>
    <lineage>
        <taxon>unclassified sequences</taxon>
        <taxon>metagenomes</taxon>
        <taxon>ecological metagenomes</taxon>
    </lineage>
</organism>
<feature type="region of interest" description="Disordered" evidence="1">
    <location>
        <begin position="1"/>
        <end position="24"/>
    </location>
</feature>
<accession>A0A382PY74</accession>
<reference evidence="2" key="1">
    <citation type="submission" date="2018-05" db="EMBL/GenBank/DDBJ databases">
        <authorList>
            <person name="Lanie J.A."/>
            <person name="Ng W.-L."/>
            <person name="Kazmierczak K.M."/>
            <person name="Andrzejewski T.M."/>
            <person name="Davidsen T.M."/>
            <person name="Wayne K.J."/>
            <person name="Tettelin H."/>
            <person name="Glass J.I."/>
            <person name="Rusch D."/>
            <person name="Podicherti R."/>
            <person name="Tsui H.-C.T."/>
            <person name="Winkler M.E."/>
        </authorList>
    </citation>
    <scope>NUCLEOTIDE SEQUENCE</scope>
</reference>
<feature type="compositionally biased region" description="Basic and acidic residues" evidence="1">
    <location>
        <begin position="7"/>
        <end position="22"/>
    </location>
</feature>